<sequence>MYVMLGAITLFAGDYAPQGFAVCDGALLSITKNVKLFSILKTNYGGDGISNFALPKLPSVAGAIYIISTDGYYPSHPMD</sequence>
<dbReference type="EMBL" id="JSYN01000032">
    <property type="protein sequence ID" value="KIA91247.1"/>
    <property type="molecule type" value="Genomic_DNA"/>
</dbReference>
<organism evidence="2 3">
    <name type="scientific">Pedobacter kyungheensis</name>
    <dbReference type="NCBI Taxonomy" id="1069985"/>
    <lineage>
        <taxon>Bacteria</taxon>
        <taxon>Pseudomonadati</taxon>
        <taxon>Bacteroidota</taxon>
        <taxon>Sphingobacteriia</taxon>
        <taxon>Sphingobacteriales</taxon>
        <taxon>Sphingobacteriaceae</taxon>
        <taxon>Pedobacter</taxon>
    </lineage>
</organism>
<dbReference type="OrthoDB" id="9810174at2"/>
<evidence type="ECO:0000313" key="2">
    <source>
        <dbReference type="EMBL" id="KIA91247.1"/>
    </source>
</evidence>
<dbReference type="Proteomes" id="UP000031246">
    <property type="component" value="Unassembled WGS sequence"/>
</dbReference>
<feature type="domain" description="Phage tail collar" evidence="1">
    <location>
        <begin position="6"/>
        <end position="57"/>
    </location>
</feature>
<dbReference type="RefSeq" id="WP_039481037.1">
    <property type="nucleotide sequence ID" value="NZ_JSYN01000032.1"/>
</dbReference>
<dbReference type="Pfam" id="PF07484">
    <property type="entry name" value="Collar"/>
    <property type="match status" value="1"/>
</dbReference>
<dbReference type="InterPro" id="IPR037053">
    <property type="entry name" value="Phage_tail_collar_dom_sf"/>
</dbReference>
<protein>
    <recommendedName>
        <fullName evidence="1">Phage tail collar domain-containing protein</fullName>
    </recommendedName>
</protein>
<evidence type="ECO:0000313" key="3">
    <source>
        <dbReference type="Proteomes" id="UP000031246"/>
    </source>
</evidence>
<proteinExistence type="predicted"/>
<keyword evidence="3" id="KW-1185">Reference proteome</keyword>
<dbReference type="InterPro" id="IPR011083">
    <property type="entry name" value="Phage_tail_collar_dom"/>
</dbReference>
<accession>A0A0C1FDV8</accession>
<gene>
    <name evidence="2" type="ORF">OC25_22530</name>
</gene>
<dbReference type="SUPFAM" id="SSF88874">
    <property type="entry name" value="Receptor-binding domain of short tail fibre protein gp12"/>
    <property type="match status" value="1"/>
</dbReference>
<evidence type="ECO:0000259" key="1">
    <source>
        <dbReference type="Pfam" id="PF07484"/>
    </source>
</evidence>
<name>A0A0C1FDV8_9SPHI</name>
<comment type="caution">
    <text evidence="2">The sequence shown here is derived from an EMBL/GenBank/DDBJ whole genome shotgun (WGS) entry which is preliminary data.</text>
</comment>
<dbReference type="AlphaFoldDB" id="A0A0C1FDV8"/>
<dbReference type="Gene3D" id="3.90.1340.10">
    <property type="entry name" value="Phage tail collar domain"/>
    <property type="match status" value="1"/>
</dbReference>
<reference evidence="2 3" key="1">
    <citation type="submission" date="2014-10" db="EMBL/GenBank/DDBJ databases">
        <title>Pedobacter Kyungheensis.</title>
        <authorList>
            <person name="Anderson B.M."/>
            <person name="Newman J.D."/>
        </authorList>
    </citation>
    <scope>NUCLEOTIDE SEQUENCE [LARGE SCALE GENOMIC DNA]</scope>
    <source>
        <strain evidence="2 3">KACC 16221</strain>
    </source>
</reference>